<dbReference type="PROSITE" id="PS50240">
    <property type="entry name" value="TRYPSIN_DOM"/>
    <property type="match status" value="1"/>
</dbReference>
<feature type="region of interest" description="Disordered" evidence="2">
    <location>
        <begin position="1"/>
        <end position="55"/>
    </location>
</feature>
<organism evidence="4 5">
    <name type="scientific">Hansschlegelia zhihuaiae</name>
    <dbReference type="NCBI Taxonomy" id="405005"/>
    <lineage>
        <taxon>Bacteria</taxon>
        <taxon>Pseudomonadati</taxon>
        <taxon>Pseudomonadota</taxon>
        <taxon>Alphaproteobacteria</taxon>
        <taxon>Hyphomicrobiales</taxon>
        <taxon>Methylopilaceae</taxon>
        <taxon>Hansschlegelia</taxon>
    </lineage>
</organism>
<sequence>MLAKPASPRFPAPPELTPGGEGDGREDPVILAVPQAGAEDELPAPPEFGTSGQPYTTTLEDLAKADPQRRAGKIFFKDRGETFVCSGALIDRGLILTAAHCVAQFGARRFFDNWRFVPGYRNGSAPYGEWKTQTAFVPKSYHDGTAFCTTAGVTCENDVAILVAEPKGGDYPGQRVGWFGYGTNGFGFTPLGQTLVAQLGYPTSLNRGQRMIRTDSQGGVDGSLADNTIIGSLQTGGSSGGPWIINFGDAASLSEGLKRGSRANRNVIIGVTSWGYVGTGAGIKQQGAAPLTSQNLGVLVKDACKKVPRACS</sequence>
<dbReference type="AlphaFoldDB" id="A0A4Q0MPG2"/>
<dbReference type="Proteomes" id="UP000289708">
    <property type="component" value="Unassembled WGS sequence"/>
</dbReference>
<dbReference type="EMBL" id="RYFI01000001">
    <property type="protein sequence ID" value="RXF75710.1"/>
    <property type="molecule type" value="Genomic_DNA"/>
</dbReference>
<evidence type="ECO:0000256" key="1">
    <source>
        <dbReference type="ARBA" id="ARBA00022729"/>
    </source>
</evidence>
<accession>A0A4Q0MPG2</accession>
<keyword evidence="5" id="KW-1185">Reference proteome</keyword>
<protein>
    <submittedName>
        <fullName evidence="4">Trypsin-like serine protease</fullName>
    </submittedName>
</protein>
<dbReference type="InterPro" id="IPR001254">
    <property type="entry name" value="Trypsin_dom"/>
</dbReference>
<keyword evidence="1" id="KW-0732">Signal</keyword>
<dbReference type="SUPFAM" id="SSF50494">
    <property type="entry name" value="Trypsin-like serine proteases"/>
    <property type="match status" value="1"/>
</dbReference>
<name>A0A4Q0MPG2_9HYPH</name>
<dbReference type="InterPro" id="IPR050966">
    <property type="entry name" value="Glutamyl_endopeptidase"/>
</dbReference>
<evidence type="ECO:0000313" key="4">
    <source>
        <dbReference type="EMBL" id="RXF75710.1"/>
    </source>
</evidence>
<keyword evidence="4" id="KW-0378">Hydrolase</keyword>
<evidence type="ECO:0000256" key="2">
    <source>
        <dbReference type="SAM" id="MobiDB-lite"/>
    </source>
</evidence>
<dbReference type="Gene3D" id="2.40.10.10">
    <property type="entry name" value="Trypsin-like serine proteases"/>
    <property type="match status" value="2"/>
</dbReference>
<evidence type="ECO:0000259" key="3">
    <source>
        <dbReference type="PROSITE" id="PS50240"/>
    </source>
</evidence>
<comment type="caution">
    <text evidence="4">The sequence shown here is derived from an EMBL/GenBank/DDBJ whole genome shotgun (WGS) entry which is preliminary data.</text>
</comment>
<dbReference type="OrthoDB" id="8392384at2"/>
<dbReference type="InterPro" id="IPR018114">
    <property type="entry name" value="TRYPSIN_HIS"/>
</dbReference>
<dbReference type="PROSITE" id="PS00134">
    <property type="entry name" value="TRYPSIN_HIS"/>
    <property type="match status" value="1"/>
</dbReference>
<evidence type="ECO:0000313" key="5">
    <source>
        <dbReference type="Proteomes" id="UP000289708"/>
    </source>
</evidence>
<gene>
    <name evidence="4" type="ORF">EK403_01775</name>
</gene>
<dbReference type="GO" id="GO:0006508">
    <property type="term" value="P:proteolysis"/>
    <property type="evidence" value="ECO:0007669"/>
    <property type="project" value="UniProtKB-KW"/>
</dbReference>
<feature type="domain" description="Peptidase S1" evidence="3">
    <location>
        <begin position="35"/>
        <end position="312"/>
    </location>
</feature>
<dbReference type="GO" id="GO:0004252">
    <property type="term" value="F:serine-type endopeptidase activity"/>
    <property type="evidence" value="ECO:0007669"/>
    <property type="project" value="InterPro"/>
</dbReference>
<proteinExistence type="predicted"/>
<dbReference type="PANTHER" id="PTHR15462">
    <property type="entry name" value="SERINE PROTEASE"/>
    <property type="match status" value="1"/>
</dbReference>
<dbReference type="InterPro" id="IPR043504">
    <property type="entry name" value="Peptidase_S1_PA_chymotrypsin"/>
</dbReference>
<dbReference type="Pfam" id="PF00089">
    <property type="entry name" value="Trypsin"/>
    <property type="match status" value="1"/>
</dbReference>
<reference evidence="4 5" key="1">
    <citation type="submission" date="2018-12" db="EMBL/GenBank/DDBJ databases">
        <title>bacterium Hansschlegelia zhihuaiae S113.</title>
        <authorList>
            <person name="He J."/>
        </authorList>
    </citation>
    <scope>NUCLEOTIDE SEQUENCE [LARGE SCALE GENOMIC DNA]</scope>
    <source>
        <strain evidence="4 5">S 113</strain>
    </source>
</reference>
<dbReference type="InterPro" id="IPR009003">
    <property type="entry name" value="Peptidase_S1_PA"/>
</dbReference>
<keyword evidence="4" id="KW-0645">Protease</keyword>